<dbReference type="KEGG" id="alkq:M9189_10625"/>
<gene>
    <name evidence="14" type="ORF">M9189_10625</name>
</gene>
<dbReference type="PANTHER" id="PTHR11533">
    <property type="entry name" value="PROTEASE M1 ZINC METALLOPROTEASE"/>
    <property type="match status" value="1"/>
</dbReference>
<dbReference type="AlphaFoldDB" id="A0A9J6ZN50"/>
<dbReference type="Gene3D" id="2.60.40.1730">
    <property type="entry name" value="tricorn interacting facor f3 domain"/>
    <property type="match status" value="1"/>
</dbReference>
<dbReference type="InterPro" id="IPR027268">
    <property type="entry name" value="Peptidase_M4/M1_CTD_sf"/>
</dbReference>
<proteinExistence type="inferred from homology"/>
<evidence type="ECO:0000256" key="10">
    <source>
        <dbReference type="ARBA" id="ARBA00022833"/>
    </source>
</evidence>
<keyword evidence="6" id="KW-0031">Aminopeptidase</keyword>
<feature type="domain" description="Peptidase M1 membrane alanine aminopeptidase" evidence="12">
    <location>
        <begin position="321"/>
        <end position="495"/>
    </location>
</feature>
<dbReference type="PANTHER" id="PTHR11533:SF174">
    <property type="entry name" value="PUROMYCIN-SENSITIVE AMINOPEPTIDASE-RELATED"/>
    <property type="match status" value="1"/>
</dbReference>
<dbReference type="GO" id="GO:0008270">
    <property type="term" value="F:zinc ion binding"/>
    <property type="evidence" value="ECO:0007669"/>
    <property type="project" value="InterPro"/>
</dbReference>
<dbReference type="SUPFAM" id="SSF55486">
    <property type="entry name" value="Metalloproteases ('zincins'), catalytic domain"/>
    <property type="match status" value="1"/>
</dbReference>
<evidence type="ECO:0000256" key="5">
    <source>
        <dbReference type="ARBA" id="ARBA00015611"/>
    </source>
</evidence>
<dbReference type="GO" id="GO:0070006">
    <property type="term" value="F:metalloaminopeptidase activity"/>
    <property type="evidence" value="ECO:0007669"/>
    <property type="project" value="TreeGrafter"/>
</dbReference>
<keyword evidence="11" id="KW-0482">Metalloprotease</keyword>
<evidence type="ECO:0000313" key="14">
    <source>
        <dbReference type="EMBL" id="URW79308.1"/>
    </source>
</evidence>
<accession>A0A9J6ZN50</accession>
<evidence type="ECO:0000256" key="6">
    <source>
        <dbReference type="ARBA" id="ARBA00022438"/>
    </source>
</evidence>
<dbReference type="GO" id="GO:0005737">
    <property type="term" value="C:cytoplasm"/>
    <property type="evidence" value="ECO:0007669"/>
    <property type="project" value="TreeGrafter"/>
</dbReference>
<evidence type="ECO:0000313" key="15">
    <source>
        <dbReference type="Proteomes" id="UP001056426"/>
    </source>
</evidence>
<name>A0A9J6ZN50_9BACT</name>
<keyword evidence="8" id="KW-0479">Metal-binding</keyword>
<dbReference type="CDD" id="cd09603">
    <property type="entry name" value="M1_APN_like"/>
    <property type="match status" value="1"/>
</dbReference>
<evidence type="ECO:0000256" key="3">
    <source>
        <dbReference type="ARBA" id="ARBA00010136"/>
    </source>
</evidence>
<evidence type="ECO:0000256" key="9">
    <source>
        <dbReference type="ARBA" id="ARBA00022801"/>
    </source>
</evidence>
<evidence type="ECO:0000256" key="1">
    <source>
        <dbReference type="ARBA" id="ARBA00000098"/>
    </source>
</evidence>
<comment type="similarity">
    <text evidence="3">Belongs to the peptidase M1 family.</text>
</comment>
<evidence type="ECO:0000256" key="7">
    <source>
        <dbReference type="ARBA" id="ARBA00022670"/>
    </source>
</evidence>
<dbReference type="GO" id="GO:0042277">
    <property type="term" value="F:peptide binding"/>
    <property type="evidence" value="ECO:0007669"/>
    <property type="project" value="TreeGrafter"/>
</dbReference>
<dbReference type="NCBIfam" id="TIGR04183">
    <property type="entry name" value="Por_Secre_tail"/>
    <property type="match status" value="1"/>
</dbReference>
<dbReference type="InterPro" id="IPR042097">
    <property type="entry name" value="Aminopeptidase_N-like_N_sf"/>
</dbReference>
<reference evidence="14" key="1">
    <citation type="submission" date="2022-05" db="EMBL/GenBank/DDBJ databases">
        <authorList>
            <person name="Sun X."/>
        </authorList>
    </citation>
    <scope>NUCLEOTIDE SEQUENCE</scope>
    <source>
        <strain evidence="14">Ai-910</strain>
    </source>
</reference>
<keyword evidence="7" id="KW-0645">Protease</keyword>
<dbReference type="Pfam" id="PF17900">
    <property type="entry name" value="Peptidase_M1_N"/>
    <property type="match status" value="1"/>
</dbReference>
<dbReference type="EMBL" id="CP098400">
    <property type="protein sequence ID" value="URW79308.1"/>
    <property type="molecule type" value="Genomic_DNA"/>
</dbReference>
<dbReference type="GO" id="GO:0016285">
    <property type="term" value="F:alanyl aminopeptidase activity"/>
    <property type="evidence" value="ECO:0007669"/>
    <property type="project" value="UniProtKB-EC"/>
</dbReference>
<dbReference type="SUPFAM" id="SSF63737">
    <property type="entry name" value="Leukotriene A4 hydrolase N-terminal domain"/>
    <property type="match status" value="1"/>
</dbReference>
<dbReference type="Proteomes" id="UP001056426">
    <property type="component" value="Chromosome"/>
</dbReference>
<dbReference type="GO" id="GO:0005615">
    <property type="term" value="C:extracellular space"/>
    <property type="evidence" value="ECO:0007669"/>
    <property type="project" value="TreeGrafter"/>
</dbReference>
<dbReference type="InterPro" id="IPR045357">
    <property type="entry name" value="Aminopeptidase_N-like_N"/>
</dbReference>
<dbReference type="GO" id="GO:0016020">
    <property type="term" value="C:membrane"/>
    <property type="evidence" value="ECO:0007669"/>
    <property type="project" value="TreeGrafter"/>
</dbReference>
<dbReference type="GO" id="GO:0006508">
    <property type="term" value="P:proteolysis"/>
    <property type="evidence" value="ECO:0007669"/>
    <property type="project" value="UniProtKB-KW"/>
</dbReference>
<dbReference type="InterPro" id="IPR050344">
    <property type="entry name" value="Peptidase_M1_aminopeptidases"/>
</dbReference>
<dbReference type="InterPro" id="IPR014782">
    <property type="entry name" value="Peptidase_M1_dom"/>
</dbReference>
<evidence type="ECO:0000256" key="8">
    <source>
        <dbReference type="ARBA" id="ARBA00022723"/>
    </source>
</evidence>
<keyword evidence="9" id="KW-0378">Hydrolase</keyword>
<comment type="catalytic activity">
    <reaction evidence="1">
        <text>Release of an N-terminal amino acid, Xaa-|-Yaa- from a peptide, amide or arylamide. Xaa is preferably Ala, but may be most amino acids including Pro (slow action). When a terminal hydrophobic residue is followed by a prolyl residue, the two may be released as an intact Xaa-Pro dipeptide.</text>
        <dbReference type="EC" id="3.4.11.2"/>
    </reaction>
</comment>
<evidence type="ECO:0000256" key="2">
    <source>
        <dbReference type="ARBA" id="ARBA00001947"/>
    </source>
</evidence>
<dbReference type="Gene3D" id="1.10.390.10">
    <property type="entry name" value="Neutral Protease Domain 2"/>
    <property type="match status" value="1"/>
</dbReference>
<dbReference type="InterPro" id="IPR001930">
    <property type="entry name" value="Peptidase_M1"/>
</dbReference>
<evidence type="ECO:0000259" key="13">
    <source>
        <dbReference type="Pfam" id="PF17900"/>
    </source>
</evidence>
<dbReference type="GO" id="GO:0043171">
    <property type="term" value="P:peptide catabolic process"/>
    <property type="evidence" value="ECO:0007669"/>
    <property type="project" value="TreeGrafter"/>
</dbReference>
<dbReference type="InterPro" id="IPR026444">
    <property type="entry name" value="Secre_tail"/>
</dbReference>
<dbReference type="PRINTS" id="PR00756">
    <property type="entry name" value="ALADIPTASE"/>
</dbReference>
<sequence>MYSGARYIAGSNILRLLIVGLFLFSAGFARAQEVIRHSHDEHETLPFATLKAATDYLQPDDRIDILFYHISIEPIIAGENANSIIGSVRIRFRPVQNNVDTVRFNLRDNFTISSLKHFESEINIAYSHSNHIITLYFQNSLNLGDTTEIVINYSGTPETPSNAPNKGFRFETHGSDIPVIYTANTPYLAHYWYPCKDGPSDKADSVRVDIIVPKNQYDNYPLIGVSNGLKIGEEDLGVDKKKYIWLHRYPIVPYYVLIAISNYEEYIVNYANNGHDFPLIYYMYPEESDTSKDGVSIMPKAMDAFIHYFGDYPFKCEKYGMTRVPNVAIEKQTNAIMRSLASTAQPTMVHELAHMWFGNSITNKSWQHIWLNEGFVTYAEALCARYLGNETHDDEVAYANALNMYINSMFNDTQTLFKSNDEDYGNLFVSFYYAKGAAVLHMLRGYINNDNVFFPMLKAYAQAPQFKYGYATTEDFRDFVEIYTGLELDKFFQQWIYEPGYIKYEYNYEVFTQDNLIGIRVDQVQGGGMPQVFEMYLEIMLQYEDNTSEIKRVFNNKRSQTFYFAINKEVSGILLDPNIWILRDNYSRKDGLTVPNPSVSSWIGNASSDWNESNNWDNGVPVMDAVVNQATHHPVIKEGDVVSVRKLILEPGAIIEQTGGSLTISDSLVIKSGPSLNSTFLKTAGALNIPINQVKVTQHISSPDKSYMVSVPVSGATRGSSGITNNVFRYSNPTNLYVALQNTDEFIPGIGYFLRSDNNVVFSGNLNLDTYTIELVRSSKGKGWNLVGNPYTHAINWNVIDKHNIDNSFWVYLNDQSKYGVYNGSNGLAVTLTGSNAHIIPAHHAFWVRVTQGQTGGTITFKPDNREISNNSYLKSEAGPLFPYLKLAADYNGNRDEMAVALVPEDIYDSNIHTSSEKFFSNNAAYSEIYSIRDNISWAIKSLPQTQTIELPIGLSLAAPGTVEISMHEAELPENTTVVLIDKELFEYANLSSGEHYMATFENAGKHEHRFELIITKSESTSVGELPIIDQGSDRVSVHTIDNKISILVKDLNNPHYELFDISGRLIREGKLNNNSLNTLNLNQKGVYILHISGAEGSFSFKVVL</sequence>
<comment type="cofactor">
    <cofactor evidence="2">
        <name>Zn(2+)</name>
        <dbReference type="ChEBI" id="CHEBI:29105"/>
    </cofactor>
</comment>
<keyword evidence="15" id="KW-1185">Reference proteome</keyword>
<feature type="domain" description="Aminopeptidase N-like N-terminal" evidence="13">
    <location>
        <begin position="70"/>
        <end position="245"/>
    </location>
</feature>
<protein>
    <recommendedName>
        <fullName evidence="5">Aminopeptidase N</fullName>
        <ecNumber evidence="4">3.4.11.2</ecNumber>
    </recommendedName>
</protein>
<dbReference type="EC" id="3.4.11.2" evidence="4"/>
<reference evidence="14" key="2">
    <citation type="submission" date="2022-06" db="EMBL/GenBank/DDBJ databases">
        <title>Xiashengella guii gen. nov. sp. nov., a bacterium isolated form anaerobic digestion tank.</title>
        <authorList>
            <person name="Huang H."/>
        </authorList>
    </citation>
    <scope>NUCLEOTIDE SEQUENCE</scope>
    <source>
        <strain evidence="14">Ai-910</strain>
    </source>
</reference>
<dbReference type="RefSeq" id="WP_250723097.1">
    <property type="nucleotide sequence ID" value="NZ_CP098400.1"/>
</dbReference>
<evidence type="ECO:0000259" key="12">
    <source>
        <dbReference type="Pfam" id="PF01433"/>
    </source>
</evidence>
<keyword evidence="10" id="KW-0862">Zinc</keyword>
<dbReference type="Pfam" id="PF01433">
    <property type="entry name" value="Peptidase_M1"/>
    <property type="match status" value="1"/>
</dbReference>
<evidence type="ECO:0000256" key="11">
    <source>
        <dbReference type="ARBA" id="ARBA00023049"/>
    </source>
</evidence>
<evidence type="ECO:0000256" key="4">
    <source>
        <dbReference type="ARBA" id="ARBA00012564"/>
    </source>
</evidence>
<organism evidence="14 15">
    <name type="scientific">Xiashengella succiniciproducens</name>
    <dbReference type="NCBI Taxonomy" id="2949635"/>
    <lineage>
        <taxon>Bacteria</taxon>
        <taxon>Pseudomonadati</taxon>
        <taxon>Bacteroidota</taxon>
        <taxon>Bacteroidia</taxon>
        <taxon>Marinilabiliales</taxon>
        <taxon>Marinilabiliaceae</taxon>
        <taxon>Xiashengella</taxon>
    </lineage>
</organism>